<dbReference type="EMBL" id="VASG01000005">
    <property type="protein sequence ID" value="TLP72197.1"/>
    <property type="molecule type" value="Genomic_DNA"/>
</dbReference>
<dbReference type="NCBIfam" id="TIGR00905">
    <property type="entry name" value="2A0302"/>
    <property type="match status" value="1"/>
</dbReference>
<evidence type="ECO:0000256" key="3">
    <source>
        <dbReference type="ARBA" id="ARBA00022448"/>
    </source>
</evidence>
<feature type="transmembrane region" description="Helical" evidence="10">
    <location>
        <begin position="421"/>
        <end position="438"/>
    </location>
</feature>
<feature type="transmembrane region" description="Helical" evidence="10">
    <location>
        <begin position="104"/>
        <end position="121"/>
    </location>
</feature>
<keyword evidence="3" id="KW-0813">Transport</keyword>
<evidence type="ECO:0000256" key="6">
    <source>
        <dbReference type="ARBA" id="ARBA00022970"/>
    </source>
</evidence>
<proteinExistence type="inferred from homology"/>
<keyword evidence="5 10" id="KW-0812">Transmembrane</keyword>
<evidence type="ECO:0000256" key="10">
    <source>
        <dbReference type="SAM" id="Phobius"/>
    </source>
</evidence>
<evidence type="ECO:0000256" key="1">
    <source>
        <dbReference type="ARBA" id="ARBA00004651"/>
    </source>
</evidence>
<evidence type="ECO:0000256" key="2">
    <source>
        <dbReference type="ARBA" id="ARBA00008220"/>
    </source>
</evidence>
<dbReference type="InterPro" id="IPR050367">
    <property type="entry name" value="APC_superfamily"/>
</dbReference>
<dbReference type="RefSeq" id="WP_138215047.1">
    <property type="nucleotide sequence ID" value="NZ_VASG01000005.1"/>
</dbReference>
<accession>A0A5R9A2Q5</accession>
<feature type="transmembrane region" description="Helical" evidence="10">
    <location>
        <begin position="278"/>
        <end position="304"/>
    </location>
</feature>
<feature type="transmembrane region" description="Helical" evidence="10">
    <location>
        <begin position="234"/>
        <end position="258"/>
    </location>
</feature>
<comment type="subcellular location">
    <subcellularLocation>
        <location evidence="1">Cell membrane</location>
        <topology evidence="1">Multi-pass membrane protein</topology>
    </subcellularLocation>
</comment>
<dbReference type="GO" id="GO:0006527">
    <property type="term" value="P:L-arginine catabolic process"/>
    <property type="evidence" value="ECO:0007669"/>
    <property type="project" value="UniProtKB-UniRule"/>
</dbReference>
<keyword evidence="7 10" id="KW-1133">Transmembrane helix</keyword>
<comment type="caution">
    <text evidence="11">The sequence shown here is derived from an EMBL/GenBank/DDBJ whole genome shotgun (WGS) entry which is preliminary data.</text>
</comment>
<feature type="transmembrane region" description="Helical" evidence="10">
    <location>
        <begin position="450"/>
        <end position="470"/>
    </location>
</feature>
<feature type="transmembrane region" description="Helical" evidence="10">
    <location>
        <begin position="127"/>
        <end position="145"/>
    </location>
</feature>
<evidence type="ECO:0000256" key="4">
    <source>
        <dbReference type="ARBA" id="ARBA00022475"/>
    </source>
</evidence>
<dbReference type="Gene3D" id="1.20.1740.10">
    <property type="entry name" value="Amino acid/polyamine transporter I"/>
    <property type="match status" value="1"/>
</dbReference>
<feature type="transmembrane region" description="Helical" evidence="10">
    <location>
        <begin position="334"/>
        <end position="353"/>
    </location>
</feature>
<dbReference type="InterPro" id="IPR002293">
    <property type="entry name" value="AA/rel_permease1"/>
</dbReference>
<feature type="transmembrane region" description="Helical" evidence="10">
    <location>
        <begin position="204"/>
        <end position="222"/>
    </location>
</feature>
<protein>
    <recommendedName>
        <fullName evidence="9">Arginine-ornithine antiporter</fullName>
    </recommendedName>
</protein>
<feature type="transmembrane region" description="Helical" evidence="10">
    <location>
        <begin position="42"/>
        <end position="61"/>
    </location>
</feature>
<name>A0A5R9A2Q5_PSENT</name>
<keyword evidence="8 10" id="KW-0472">Membrane</keyword>
<dbReference type="GO" id="GO:0043858">
    <property type="term" value="F:arginine:ornithine antiporter activity"/>
    <property type="evidence" value="ECO:0007669"/>
    <property type="project" value="UniProtKB-UniRule"/>
</dbReference>
<evidence type="ECO:0000313" key="12">
    <source>
        <dbReference type="Proteomes" id="UP000307510"/>
    </source>
</evidence>
<dbReference type="InterPro" id="IPR022461">
    <property type="entry name" value="Arg/Orn_antiprt_ArcD"/>
</dbReference>
<dbReference type="InterPro" id="IPR004754">
    <property type="entry name" value="Amino_acid_antiprt"/>
</dbReference>
<dbReference type="Proteomes" id="UP000307510">
    <property type="component" value="Unassembled WGS sequence"/>
</dbReference>
<sequence>MSSSPNQKLGLAALTALVVGSMIGGGIFSLPQNVAKSASPGAVLIGWAISGIGMLMLAFVFQSLSNRKPELDAGVYAYAKAGFGDYIGFNSAWGYWISSMLGNVSYFVLIFSALGYFFPVFGEGNTVIAFACSSLLLWGLHFLILRGIKQAAFINQVTTVAKVVPIVLFILIGLVAFDMDLFTADFWGHGHVDFDSVMSQVRNMMLITVWVFIGIEGANLYSGHAKKRSDVGTATVIGFVSVMALLVLVNVLSMGMMSQAQLAGLPNPSMAYVLEHVVGHWGAVLIISGLVVSLFGALLAWILLSAEIMYAAAHDHTLPKFLARENDKDVPVNALWMSNATVQVFLLVTLFAASTYTSLVYLAASMALLPYLFSAGYAVLLSLRGEGYEGLLRERRKDLVIGAIALIYSLWLVYAGGMDHLLLSALLYTPGVVLFIMAKRERGERVFSKAEWLIFAILLAATLAAGYGLYAGQLSL</sequence>
<dbReference type="NCBIfam" id="TIGR03810">
    <property type="entry name" value="arg_ornith_anti"/>
    <property type="match status" value="1"/>
</dbReference>
<comment type="similarity">
    <text evidence="2">Belongs to the amino acid-polyamine-organocation (APC) superfamily. Basic amino acid/polyamine antiporter (APA) (TC 2.A.3.2) family.</text>
</comment>
<dbReference type="GO" id="GO:1903826">
    <property type="term" value="P:L-arginine transmembrane transport"/>
    <property type="evidence" value="ECO:0007669"/>
    <property type="project" value="InterPro"/>
</dbReference>
<organism evidence="11 12">
    <name type="scientific">Pseudomonas nitroreducens</name>
    <dbReference type="NCBI Taxonomy" id="46680"/>
    <lineage>
        <taxon>Bacteria</taxon>
        <taxon>Pseudomonadati</taxon>
        <taxon>Pseudomonadota</taxon>
        <taxon>Gammaproteobacteria</taxon>
        <taxon>Pseudomonadales</taxon>
        <taxon>Pseudomonadaceae</taxon>
        <taxon>Pseudomonas</taxon>
    </lineage>
</organism>
<dbReference type="PIRSF" id="PIRSF006060">
    <property type="entry name" value="AA_transporter"/>
    <property type="match status" value="1"/>
</dbReference>
<keyword evidence="4" id="KW-1003">Cell membrane</keyword>
<feature type="transmembrane region" description="Helical" evidence="10">
    <location>
        <begin position="157"/>
        <end position="177"/>
    </location>
</feature>
<feature type="transmembrane region" description="Helical" evidence="10">
    <location>
        <begin position="399"/>
        <end position="415"/>
    </location>
</feature>
<evidence type="ECO:0000256" key="5">
    <source>
        <dbReference type="ARBA" id="ARBA00022692"/>
    </source>
</evidence>
<dbReference type="GO" id="GO:0005886">
    <property type="term" value="C:plasma membrane"/>
    <property type="evidence" value="ECO:0007669"/>
    <property type="project" value="UniProtKB-SubCell"/>
</dbReference>
<dbReference type="AlphaFoldDB" id="A0A5R9A2Q5"/>
<evidence type="ECO:0000256" key="9">
    <source>
        <dbReference type="NCBIfam" id="TIGR03810"/>
    </source>
</evidence>
<evidence type="ECO:0000256" key="7">
    <source>
        <dbReference type="ARBA" id="ARBA00022989"/>
    </source>
</evidence>
<dbReference type="Pfam" id="PF13520">
    <property type="entry name" value="AA_permease_2"/>
    <property type="match status" value="1"/>
</dbReference>
<keyword evidence="6" id="KW-0029">Amino-acid transport</keyword>
<gene>
    <name evidence="11" type="primary">arcD</name>
    <name evidence="11" type="ORF">FEA48_18075</name>
</gene>
<evidence type="ECO:0000313" key="11">
    <source>
        <dbReference type="EMBL" id="TLP72197.1"/>
    </source>
</evidence>
<evidence type="ECO:0000256" key="8">
    <source>
        <dbReference type="ARBA" id="ARBA00023136"/>
    </source>
</evidence>
<dbReference type="PANTHER" id="PTHR42770">
    <property type="entry name" value="AMINO ACID TRANSPORTER-RELATED"/>
    <property type="match status" value="1"/>
</dbReference>
<feature type="transmembrane region" description="Helical" evidence="10">
    <location>
        <begin position="359"/>
        <end position="379"/>
    </location>
</feature>
<dbReference type="PANTHER" id="PTHR42770:SF4">
    <property type="entry name" value="ARGININE_ORNITHINE ANTIPORTER-RELATED"/>
    <property type="match status" value="1"/>
</dbReference>
<reference evidence="11 12" key="1">
    <citation type="submission" date="2019-05" db="EMBL/GenBank/DDBJ databases">
        <authorList>
            <person name="Moore K."/>
            <person name="O'Neill P."/>
            <person name="Farbos A."/>
            <person name="Studholme D.J."/>
        </authorList>
    </citation>
    <scope>NUCLEOTIDE SEQUENCE [LARGE SCALE GENOMIC DNA]</scope>
    <source>
        <strain evidence="11 12">DSM 9128</strain>
    </source>
</reference>
<feature type="transmembrane region" description="Helical" evidence="10">
    <location>
        <begin position="9"/>
        <end position="30"/>
    </location>
</feature>
<reference evidence="12" key="2">
    <citation type="submission" date="2019-06" db="EMBL/GenBank/DDBJ databases">
        <title>AzeR, a transcriptional regulator that responds to azelaic acid in Pseudomonas nitroreducens.</title>
        <authorList>
            <person name="Bez C."/>
            <person name="Javvadi S.G."/>
            <person name="Bertani I."/>
            <person name="Devescovi G."/>
            <person name="Studholme D.J."/>
            <person name="Geller A."/>
            <person name="Levy A."/>
            <person name="Venturi V."/>
        </authorList>
    </citation>
    <scope>NUCLEOTIDE SEQUENCE [LARGE SCALE GENOMIC DNA]</scope>
    <source>
        <strain evidence="12">DSM 9128</strain>
    </source>
</reference>